<dbReference type="InterPro" id="IPR048147">
    <property type="entry name" value="CBO0543-like"/>
</dbReference>
<dbReference type="Proteomes" id="UP001230005">
    <property type="component" value="Unassembled WGS sequence"/>
</dbReference>
<evidence type="ECO:0000256" key="1">
    <source>
        <dbReference type="SAM" id="Phobius"/>
    </source>
</evidence>
<name>A0ABT9ZP65_9BACI</name>
<feature type="transmembrane region" description="Helical" evidence="1">
    <location>
        <begin position="26"/>
        <end position="43"/>
    </location>
</feature>
<keyword evidence="1" id="KW-1133">Transmembrane helix</keyword>
<accession>A0ABT9ZP65</accession>
<dbReference type="EMBL" id="JAUSUG010000001">
    <property type="protein sequence ID" value="MDQ0253035.1"/>
    <property type="molecule type" value="Genomic_DNA"/>
</dbReference>
<comment type="caution">
    <text evidence="2">The sequence shown here is derived from an EMBL/GenBank/DDBJ whole genome shotgun (WGS) entry which is preliminary data.</text>
</comment>
<feature type="transmembrane region" description="Helical" evidence="1">
    <location>
        <begin position="64"/>
        <end position="82"/>
    </location>
</feature>
<evidence type="ECO:0000313" key="3">
    <source>
        <dbReference type="Proteomes" id="UP001230005"/>
    </source>
</evidence>
<keyword evidence="1" id="KW-0812">Transmembrane</keyword>
<proteinExistence type="predicted"/>
<gene>
    <name evidence="2" type="ORF">J2S74_000407</name>
</gene>
<reference evidence="2 3" key="1">
    <citation type="submission" date="2023-07" db="EMBL/GenBank/DDBJ databases">
        <title>Genomic Encyclopedia of Type Strains, Phase IV (KMG-IV): sequencing the most valuable type-strain genomes for metagenomic binning, comparative biology and taxonomic classification.</title>
        <authorList>
            <person name="Goeker M."/>
        </authorList>
    </citation>
    <scope>NUCLEOTIDE SEQUENCE [LARGE SCALE GENOMIC DNA]</scope>
    <source>
        <strain evidence="2 3">DSM 9768</strain>
    </source>
</reference>
<keyword evidence="3" id="KW-1185">Reference proteome</keyword>
<protein>
    <recommendedName>
        <fullName evidence="4">Acyltransferase 3 domain-containing protein</fullName>
    </recommendedName>
</protein>
<dbReference type="NCBIfam" id="NF041644">
    <property type="entry name" value="CBO0543_fam"/>
    <property type="match status" value="1"/>
</dbReference>
<keyword evidence="1" id="KW-0472">Membrane</keyword>
<organism evidence="2 3">
    <name type="scientific">Evansella vedderi</name>
    <dbReference type="NCBI Taxonomy" id="38282"/>
    <lineage>
        <taxon>Bacteria</taxon>
        <taxon>Bacillati</taxon>
        <taxon>Bacillota</taxon>
        <taxon>Bacilli</taxon>
        <taxon>Bacillales</taxon>
        <taxon>Bacillaceae</taxon>
        <taxon>Evansella</taxon>
    </lineage>
</organism>
<sequence length="184" mass="22613">MKHFSVIFLLIYLNHKSKNWSKVRKHWRVMVYVSLVNTIYYVLCHRKLVWDFRDDYFSVKFIRLINVIFIAPLIILLFLSRMPSKHQFNYIVRWATGSSIVEWVALKLKMLTYRYGWNLFWTWVLYIKMYLYSFLYSRKPSLVWILTVTSIYMFGTVFKIPFALRINKFLERNLQMKREDLPHS</sequence>
<feature type="transmembrane region" description="Helical" evidence="1">
    <location>
        <begin position="142"/>
        <end position="164"/>
    </location>
</feature>
<evidence type="ECO:0000313" key="2">
    <source>
        <dbReference type="EMBL" id="MDQ0253035.1"/>
    </source>
</evidence>
<evidence type="ECO:0008006" key="4">
    <source>
        <dbReference type="Google" id="ProtNLM"/>
    </source>
</evidence>
<feature type="transmembrane region" description="Helical" evidence="1">
    <location>
        <begin position="118"/>
        <end position="136"/>
    </location>
</feature>